<gene>
    <name evidence="3" type="ORF">AMORRO_LOCUS13378</name>
</gene>
<dbReference type="AlphaFoldDB" id="A0A9N9I5H0"/>
<dbReference type="EMBL" id="CAJVPV010022704">
    <property type="protein sequence ID" value="CAG8721635.1"/>
    <property type="molecule type" value="Genomic_DNA"/>
</dbReference>
<proteinExistence type="predicted"/>
<dbReference type="InterPro" id="IPR012965">
    <property type="entry name" value="Msb1/Mug8_dom"/>
</dbReference>
<evidence type="ECO:0000313" key="3">
    <source>
        <dbReference type="EMBL" id="CAG8721635.1"/>
    </source>
</evidence>
<feature type="non-terminal residue" evidence="3">
    <location>
        <position position="1"/>
    </location>
</feature>
<dbReference type="PANTHER" id="PTHR28093:SF1">
    <property type="entry name" value="MORPHOGENESIS-RELATED PROTEIN MSB1"/>
    <property type="match status" value="1"/>
</dbReference>
<keyword evidence="4" id="KW-1185">Reference proteome</keyword>
<dbReference type="OrthoDB" id="3362494at2759"/>
<dbReference type="PANTHER" id="PTHR28093">
    <property type="entry name" value="MORPHOGENESIS-RELATED PROTEIN MSB1"/>
    <property type="match status" value="1"/>
</dbReference>
<feature type="compositionally biased region" description="Polar residues" evidence="1">
    <location>
        <begin position="46"/>
        <end position="63"/>
    </location>
</feature>
<dbReference type="InterPro" id="IPR000198">
    <property type="entry name" value="RhoGAP_dom"/>
</dbReference>
<name>A0A9N9I5H0_9GLOM</name>
<dbReference type="PROSITE" id="PS50238">
    <property type="entry name" value="RHOGAP"/>
    <property type="match status" value="1"/>
</dbReference>
<dbReference type="InterPro" id="IPR037508">
    <property type="entry name" value="Msb1/Mug8"/>
</dbReference>
<feature type="domain" description="Rho-GAP" evidence="2">
    <location>
        <begin position="87"/>
        <end position="284"/>
    </location>
</feature>
<evidence type="ECO:0000259" key="2">
    <source>
        <dbReference type="PROSITE" id="PS50238"/>
    </source>
</evidence>
<evidence type="ECO:0000256" key="1">
    <source>
        <dbReference type="SAM" id="MobiDB-lite"/>
    </source>
</evidence>
<feature type="region of interest" description="Disordered" evidence="1">
    <location>
        <begin position="1"/>
        <end position="28"/>
    </location>
</feature>
<sequence>MFQETTSFNQNINIDSSGKKTSIVDQESDNGADIRNTIKKKLSIGKMTNSNNGERGDGSNNIGRKSSKSSKSRGLRKRWSDRKRKNQSIDRMISLGEAYFIIHSCVDEIVSRGLTEPDIFHPLKTSDGGISEVKYLINCLLQDNKVEFDDELKCQDIRNIAALVRWTLRNCTERLITVGNYEEFVRIEQESKYDTQKEIFTRFLKTLSRQSQDILLDLFNLFSQILLQSQINKMSVHRLIKSLCFYIIDYCDGKNGSGEHAFAAEKQDVKRAKKRDNGHDDDENDHQNFIKTYYGWLKSSDACIHLFLAYLREQA</sequence>
<organism evidence="3 4">
    <name type="scientific">Acaulospora morrowiae</name>
    <dbReference type="NCBI Taxonomy" id="94023"/>
    <lineage>
        <taxon>Eukaryota</taxon>
        <taxon>Fungi</taxon>
        <taxon>Fungi incertae sedis</taxon>
        <taxon>Mucoromycota</taxon>
        <taxon>Glomeromycotina</taxon>
        <taxon>Glomeromycetes</taxon>
        <taxon>Diversisporales</taxon>
        <taxon>Acaulosporaceae</taxon>
        <taxon>Acaulospora</taxon>
    </lineage>
</organism>
<comment type="caution">
    <text evidence="3">The sequence shown here is derived from an EMBL/GenBank/DDBJ whole genome shotgun (WGS) entry which is preliminary data.</text>
</comment>
<dbReference type="SMART" id="SM00324">
    <property type="entry name" value="RhoGAP"/>
    <property type="match status" value="1"/>
</dbReference>
<accession>A0A9N9I5H0</accession>
<evidence type="ECO:0000313" key="4">
    <source>
        <dbReference type="Proteomes" id="UP000789342"/>
    </source>
</evidence>
<dbReference type="SUPFAM" id="SSF48350">
    <property type="entry name" value="GTPase activation domain, GAP"/>
    <property type="match status" value="1"/>
</dbReference>
<protein>
    <submittedName>
        <fullName evidence="3">18731_t:CDS:1</fullName>
    </submittedName>
</protein>
<reference evidence="3" key="1">
    <citation type="submission" date="2021-06" db="EMBL/GenBank/DDBJ databases">
        <authorList>
            <person name="Kallberg Y."/>
            <person name="Tangrot J."/>
            <person name="Rosling A."/>
        </authorList>
    </citation>
    <scope>NUCLEOTIDE SEQUENCE</scope>
    <source>
        <strain evidence="3">CL551</strain>
    </source>
</reference>
<dbReference type="InterPro" id="IPR008936">
    <property type="entry name" value="Rho_GTPase_activation_prot"/>
</dbReference>
<dbReference type="Gene3D" id="1.10.555.10">
    <property type="entry name" value="Rho GTPase activation protein"/>
    <property type="match status" value="1"/>
</dbReference>
<dbReference type="Pfam" id="PF08101">
    <property type="entry name" value="Msb1-Mug8_dom"/>
    <property type="match status" value="1"/>
</dbReference>
<dbReference type="GO" id="GO:0007165">
    <property type="term" value="P:signal transduction"/>
    <property type="evidence" value="ECO:0007669"/>
    <property type="project" value="InterPro"/>
</dbReference>
<dbReference type="Proteomes" id="UP000789342">
    <property type="component" value="Unassembled WGS sequence"/>
</dbReference>
<feature type="region of interest" description="Disordered" evidence="1">
    <location>
        <begin position="43"/>
        <end position="83"/>
    </location>
</feature>
<feature type="compositionally biased region" description="Polar residues" evidence="1">
    <location>
        <begin position="1"/>
        <end position="25"/>
    </location>
</feature>
<feature type="compositionally biased region" description="Basic residues" evidence="1">
    <location>
        <begin position="65"/>
        <end position="83"/>
    </location>
</feature>